<sequence>MKKILLLIIGIVLNFYWIFQLAMKNPARGADFYYSLGIYPEENRELLLYWCIPLMLMFAYQGNYFSFHTKGFHQNKLVRYSSKRGYVFLLLVKHCLFVTGSFIIFNAISLYFTGILGVMKYQIEGVLLSYLTLLTLAIIHFYLSMILPYIFSYLMIIGMLILSLAATEHVTGELRRYLVFNSLMSVRITAEEWSYSLGIQSAILCVCLVLIFIKSKNLDFL</sequence>
<gene>
    <name evidence="2" type="ORF">BCR25_08435</name>
</gene>
<evidence type="ECO:0000313" key="2">
    <source>
        <dbReference type="EMBL" id="OEG10496.1"/>
    </source>
</evidence>
<organism evidence="2 3">
    <name type="scientific">Enterococcus termitis</name>
    <dbReference type="NCBI Taxonomy" id="332950"/>
    <lineage>
        <taxon>Bacteria</taxon>
        <taxon>Bacillati</taxon>
        <taxon>Bacillota</taxon>
        <taxon>Bacilli</taxon>
        <taxon>Lactobacillales</taxon>
        <taxon>Enterococcaceae</taxon>
        <taxon>Enterococcus</taxon>
    </lineage>
</organism>
<keyword evidence="1" id="KW-0812">Transmembrane</keyword>
<dbReference type="EMBL" id="MIJY01000043">
    <property type="protein sequence ID" value="OEG10496.1"/>
    <property type="molecule type" value="Genomic_DNA"/>
</dbReference>
<protein>
    <submittedName>
        <fullName evidence="2">Uncharacterized protein</fullName>
    </submittedName>
</protein>
<name>A0A1E5GCN8_9ENTE</name>
<feature type="transmembrane region" description="Helical" evidence="1">
    <location>
        <begin position="193"/>
        <end position="213"/>
    </location>
</feature>
<keyword evidence="3" id="KW-1185">Reference proteome</keyword>
<keyword evidence="1" id="KW-0472">Membrane</keyword>
<evidence type="ECO:0000256" key="1">
    <source>
        <dbReference type="SAM" id="Phobius"/>
    </source>
</evidence>
<feature type="transmembrane region" description="Helical" evidence="1">
    <location>
        <begin position="125"/>
        <end position="143"/>
    </location>
</feature>
<dbReference type="Proteomes" id="UP000095094">
    <property type="component" value="Unassembled WGS sequence"/>
</dbReference>
<feature type="transmembrane region" description="Helical" evidence="1">
    <location>
        <begin position="86"/>
        <end position="113"/>
    </location>
</feature>
<keyword evidence="1" id="KW-1133">Transmembrane helix</keyword>
<dbReference type="RefSeq" id="WP_069664277.1">
    <property type="nucleotide sequence ID" value="NZ_JBHUJJ010000001.1"/>
</dbReference>
<proteinExistence type="predicted"/>
<comment type="caution">
    <text evidence="2">The sequence shown here is derived from an EMBL/GenBank/DDBJ whole genome shotgun (WGS) entry which is preliminary data.</text>
</comment>
<feature type="transmembrane region" description="Helical" evidence="1">
    <location>
        <begin position="150"/>
        <end position="167"/>
    </location>
</feature>
<dbReference type="AlphaFoldDB" id="A0A1E5GCN8"/>
<feature type="transmembrane region" description="Helical" evidence="1">
    <location>
        <begin position="5"/>
        <end position="23"/>
    </location>
</feature>
<feature type="transmembrane region" description="Helical" evidence="1">
    <location>
        <begin position="47"/>
        <end position="65"/>
    </location>
</feature>
<reference evidence="3" key="1">
    <citation type="submission" date="2016-09" db="EMBL/GenBank/DDBJ databases">
        <authorList>
            <person name="Gulvik C.A."/>
        </authorList>
    </citation>
    <scope>NUCLEOTIDE SEQUENCE [LARGE SCALE GENOMIC DNA]</scope>
    <source>
        <strain evidence="3">LMG 8895</strain>
    </source>
</reference>
<accession>A0A1E5GCN8</accession>
<evidence type="ECO:0000313" key="3">
    <source>
        <dbReference type="Proteomes" id="UP000095094"/>
    </source>
</evidence>